<comment type="caution">
    <text evidence="1">The sequence shown here is derived from an EMBL/GenBank/DDBJ whole genome shotgun (WGS) entry which is preliminary data.</text>
</comment>
<evidence type="ECO:0000313" key="1">
    <source>
        <dbReference type="EMBL" id="KAG9486313.1"/>
    </source>
</evidence>
<accession>A0A8J6FEN7</accession>
<reference evidence="1" key="1">
    <citation type="thesis" date="2020" institute="ProQuest LLC" country="789 East Eisenhower Parkway, Ann Arbor, MI, USA">
        <title>Comparative Genomics and Chromosome Evolution.</title>
        <authorList>
            <person name="Mudd A.B."/>
        </authorList>
    </citation>
    <scope>NUCLEOTIDE SEQUENCE</scope>
    <source>
        <strain evidence="1">HN-11 Male</strain>
        <tissue evidence="1">Kidney and liver</tissue>
    </source>
</reference>
<proteinExistence type="predicted"/>
<organism evidence="1 2">
    <name type="scientific">Eleutherodactylus coqui</name>
    <name type="common">Puerto Rican coqui</name>
    <dbReference type="NCBI Taxonomy" id="57060"/>
    <lineage>
        <taxon>Eukaryota</taxon>
        <taxon>Metazoa</taxon>
        <taxon>Chordata</taxon>
        <taxon>Craniata</taxon>
        <taxon>Vertebrata</taxon>
        <taxon>Euteleostomi</taxon>
        <taxon>Amphibia</taxon>
        <taxon>Batrachia</taxon>
        <taxon>Anura</taxon>
        <taxon>Neobatrachia</taxon>
        <taxon>Hyloidea</taxon>
        <taxon>Eleutherodactylidae</taxon>
        <taxon>Eleutherodactylinae</taxon>
        <taxon>Eleutherodactylus</taxon>
        <taxon>Eleutherodactylus</taxon>
    </lineage>
</organism>
<protein>
    <submittedName>
        <fullName evidence="1">Uncharacterized protein</fullName>
    </submittedName>
</protein>
<dbReference type="Proteomes" id="UP000770717">
    <property type="component" value="Unassembled WGS sequence"/>
</dbReference>
<keyword evidence="2" id="KW-1185">Reference proteome</keyword>
<evidence type="ECO:0000313" key="2">
    <source>
        <dbReference type="Proteomes" id="UP000770717"/>
    </source>
</evidence>
<name>A0A8J6FEN7_ELECQ</name>
<sequence length="83" mass="9344">MKVHFQECNRSIALTLQASEDSLHSASIFTWTQKQSWAPMWSFTSFHETKGSPKGVQASGLGHTGRRCCAISVRTLWKICMNL</sequence>
<dbReference type="AlphaFoldDB" id="A0A8J6FEN7"/>
<gene>
    <name evidence="1" type="ORF">GDO78_006616</name>
</gene>
<dbReference type="EMBL" id="WNTK01000003">
    <property type="protein sequence ID" value="KAG9486313.1"/>
    <property type="molecule type" value="Genomic_DNA"/>
</dbReference>